<dbReference type="RefSeq" id="WP_344101273.1">
    <property type="nucleotide sequence ID" value="NZ_BAAAPC010000011.1"/>
</dbReference>
<dbReference type="PIRSF" id="PIRSF002599">
    <property type="entry name" value="Cold_shock_A"/>
    <property type="match status" value="1"/>
</dbReference>
<dbReference type="InterPro" id="IPR011129">
    <property type="entry name" value="CSD"/>
</dbReference>
<dbReference type="CDD" id="cd04458">
    <property type="entry name" value="CSP_CDS"/>
    <property type="match status" value="1"/>
</dbReference>
<dbReference type="InterPro" id="IPR050181">
    <property type="entry name" value="Cold_shock_domain"/>
</dbReference>
<dbReference type="Gene3D" id="2.40.50.140">
    <property type="entry name" value="Nucleic acid-binding proteins"/>
    <property type="match status" value="1"/>
</dbReference>
<protein>
    <submittedName>
        <fullName evidence="4">Cold-shock protein</fullName>
    </submittedName>
</protein>
<dbReference type="Pfam" id="PF00313">
    <property type="entry name" value="CSD"/>
    <property type="match status" value="1"/>
</dbReference>
<dbReference type="PANTHER" id="PTHR11544">
    <property type="entry name" value="COLD SHOCK DOMAIN CONTAINING PROTEINS"/>
    <property type="match status" value="1"/>
</dbReference>
<keyword evidence="2" id="KW-0963">Cytoplasm</keyword>
<accession>A0ABN2T6F4</accession>
<dbReference type="SUPFAM" id="SSF50249">
    <property type="entry name" value="Nucleic acid-binding proteins"/>
    <property type="match status" value="1"/>
</dbReference>
<comment type="caution">
    <text evidence="4">The sequence shown here is derived from an EMBL/GenBank/DDBJ whole genome shotgun (WGS) entry which is preliminary data.</text>
</comment>
<dbReference type="InterPro" id="IPR012340">
    <property type="entry name" value="NA-bd_OB-fold"/>
</dbReference>
<evidence type="ECO:0000313" key="5">
    <source>
        <dbReference type="Proteomes" id="UP001501585"/>
    </source>
</evidence>
<gene>
    <name evidence="4" type="ORF">GCM10009799_29100</name>
</gene>
<evidence type="ECO:0000259" key="3">
    <source>
        <dbReference type="PROSITE" id="PS51857"/>
    </source>
</evidence>
<dbReference type="InterPro" id="IPR002059">
    <property type="entry name" value="CSP_DNA-bd"/>
</dbReference>
<evidence type="ECO:0000256" key="2">
    <source>
        <dbReference type="ARBA" id="ARBA00022490"/>
    </source>
</evidence>
<evidence type="ECO:0000256" key="1">
    <source>
        <dbReference type="ARBA" id="ARBA00004496"/>
    </source>
</evidence>
<evidence type="ECO:0000313" key="4">
    <source>
        <dbReference type="EMBL" id="GAA2000032.1"/>
    </source>
</evidence>
<dbReference type="PRINTS" id="PR00050">
    <property type="entry name" value="COLDSHOCK"/>
</dbReference>
<name>A0ABN2T6F4_9ACTN</name>
<reference evidence="4 5" key="1">
    <citation type="journal article" date="2019" name="Int. J. Syst. Evol. Microbiol.">
        <title>The Global Catalogue of Microorganisms (GCM) 10K type strain sequencing project: providing services to taxonomists for standard genome sequencing and annotation.</title>
        <authorList>
            <consortium name="The Broad Institute Genomics Platform"/>
            <consortium name="The Broad Institute Genome Sequencing Center for Infectious Disease"/>
            <person name="Wu L."/>
            <person name="Ma J."/>
        </authorList>
    </citation>
    <scope>NUCLEOTIDE SEQUENCE [LARGE SCALE GENOMIC DNA]</scope>
    <source>
        <strain evidence="4 5">JCM 15313</strain>
    </source>
</reference>
<dbReference type="SMART" id="SM00357">
    <property type="entry name" value="CSP"/>
    <property type="match status" value="1"/>
</dbReference>
<dbReference type="PROSITE" id="PS51857">
    <property type="entry name" value="CSD_2"/>
    <property type="match status" value="1"/>
</dbReference>
<feature type="domain" description="CSD" evidence="3">
    <location>
        <begin position="1"/>
        <end position="61"/>
    </location>
</feature>
<dbReference type="Proteomes" id="UP001501585">
    <property type="component" value="Unassembled WGS sequence"/>
</dbReference>
<dbReference type="InterPro" id="IPR012156">
    <property type="entry name" value="Cold_shock_CspA"/>
</dbReference>
<organism evidence="4 5">
    <name type="scientific">Nocardiopsis rhodophaea</name>
    <dbReference type="NCBI Taxonomy" id="280238"/>
    <lineage>
        <taxon>Bacteria</taxon>
        <taxon>Bacillati</taxon>
        <taxon>Actinomycetota</taxon>
        <taxon>Actinomycetes</taxon>
        <taxon>Streptosporangiales</taxon>
        <taxon>Nocardiopsidaceae</taxon>
        <taxon>Nocardiopsis</taxon>
    </lineage>
</organism>
<proteinExistence type="predicted"/>
<keyword evidence="5" id="KW-1185">Reference proteome</keyword>
<dbReference type="EMBL" id="BAAAPC010000011">
    <property type="protein sequence ID" value="GAA2000032.1"/>
    <property type="molecule type" value="Genomic_DNA"/>
</dbReference>
<sequence length="71" mass="8002">MKWFDAEARYGIIAPDSEGDDVFVHDSGIKFPGSGLLEAGQQVEFELVEADRGPHAQRVRVLEEQEEQQDQ</sequence>
<comment type="subcellular location">
    <subcellularLocation>
        <location evidence="1">Cytoplasm</location>
    </subcellularLocation>
</comment>